<proteinExistence type="predicted"/>
<keyword evidence="2 6" id="KW-0812">Transmembrane</keyword>
<dbReference type="GO" id="GO:0046943">
    <property type="term" value="F:carboxylic acid transmembrane transporter activity"/>
    <property type="evidence" value="ECO:0007669"/>
    <property type="project" value="TreeGrafter"/>
</dbReference>
<accession>A0A963YT18</accession>
<feature type="transmembrane region" description="Helical" evidence="6">
    <location>
        <begin position="63"/>
        <end position="84"/>
    </location>
</feature>
<feature type="compositionally biased region" description="Low complexity" evidence="5">
    <location>
        <begin position="1"/>
        <end position="14"/>
    </location>
</feature>
<evidence type="ECO:0000256" key="1">
    <source>
        <dbReference type="ARBA" id="ARBA00004141"/>
    </source>
</evidence>
<reference evidence="7" key="1">
    <citation type="journal article" date="2021" name="Microorganisms">
        <title>Acidisoma silvae sp. nov. and Acidisomacellulosilytica sp. nov., Two Acidophilic Bacteria Isolated from Decaying Wood, Hydrolyzing Cellulose and Producing Poly-3-hydroxybutyrate.</title>
        <authorList>
            <person name="Mieszkin S."/>
            <person name="Pouder E."/>
            <person name="Uroz S."/>
            <person name="Simon-Colin C."/>
            <person name="Alain K."/>
        </authorList>
    </citation>
    <scope>NUCLEOTIDE SEQUENCE</scope>
    <source>
        <strain evidence="7">HW T2.11</strain>
    </source>
</reference>
<dbReference type="Gene3D" id="1.20.1250.20">
    <property type="entry name" value="MFS general substrate transporter like domains"/>
    <property type="match status" value="1"/>
</dbReference>
<keyword evidence="8" id="KW-1185">Reference proteome</keyword>
<evidence type="ECO:0000256" key="6">
    <source>
        <dbReference type="SAM" id="Phobius"/>
    </source>
</evidence>
<keyword evidence="3 6" id="KW-1133">Transmembrane helix</keyword>
<name>A0A963YT18_9PROT</name>
<dbReference type="PANTHER" id="PTHR23508:SF10">
    <property type="entry name" value="CARBOXYLIC ACID TRANSPORTER PROTEIN HOMOLOG"/>
    <property type="match status" value="1"/>
</dbReference>
<evidence type="ECO:0000256" key="4">
    <source>
        <dbReference type="ARBA" id="ARBA00023136"/>
    </source>
</evidence>
<dbReference type="RefSeq" id="WP_227321659.1">
    <property type="nucleotide sequence ID" value="NZ_JAESVB010000005.1"/>
</dbReference>
<gene>
    <name evidence="7" type="ORF">ASILVAE211_12460</name>
</gene>
<feature type="region of interest" description="Disordered" evidence="5">
    <location>
        <begin position="1"/>
        <end position="22"/>
    </location>
</feature>
<dbReference type="SUPFAM" id="SSF103473">
    <property type="entry name" value="MFS general substrate transporter"/>
    <property type="match status" value="1"/>
</dbReference>
<comment type="caution">
    <text evidence="7">The sequence shown here is derived from an EMBL/GenBank/DDBJ whole genome shotgun (WGS) entry which is preliminary data.</text>
</comment>
<keyword evidence="4 6" id="KW-0472">Membrane</keyword>
<evidence type="ECO:0000313" key="8">
    <source>
        <dbReference type="Proteomes" id="UP000708298"/>
    </source>
</evidence>
<feature type="transmembrane region" description="Helical" evidence="6">
    <location>
        <begin position="40"/>
        <end position="57"/>
    </location>
</feature>
<reference evidence="7" key="2">
    <citation type="submission" date="2021-01" db="EMBL/GenBank/DDBJ databases">
        <authorList>
            <person name="Mieszkin S."/>
            <person name="Pouder E."/>
            <person name="Alain K."/>
        </authorList>
    </citation>
    <scope>NUCLEOTIDE SEQUENCE</scope>
    <source>
        <strain evidence="7">HW T2.11</strain>
    </source>
</reference>
<evidence type="ECO:0008006" key="9">
    <source>
        <dbReference type="Google" id="ProtNLM"/>
    </source>
</evidence>
<dbReference type="InterPro" id="IPR036259">
    <property type="entry name" value="MFS_trans_sf"/>
</dbReference>
<evidence type="ECO:0000256" key="2">
    <source>
        <dbReference type="ARBA" id="ARBA00022692"/>
    </source>
</evidence>
<organism evidence="7 8">
    <name type="scientific">Acidisoma silvae</name>
    <dbReference type="NCBI Taxonomy" id="2802396"/>
    <lineage>
        <taxon>Bacteria</taxon>
        <taxon>Pseudomonadati</taxon>
        <taxon>Pseudomonadota</taxon>
        <taxon>Alphaproteobacteria</taxon>
        <taxon>Acetobacterales</taxon>
        <taxon>Acidocellaceae</taxon>
        <taxon>Acidisoma</taxon>
    </lineage>
</organism>
<dbReference type="Proteomes" id="UP000708298">
    <property type="component" value="Unassembled WGS sequence"/>
</dbReference>
<evidence type="ECO:0000313" key="7">
    <source>
        <dbReference type="EMBL" id="MCB8875997.1"/>
    </source>
</evidence>
<dbReference type="AlphaFoldDB" id="A0A963YT18"/>
<dbReference type="EMBL" id="JAESVB010000005">
    <property type="protein sequence ID" value="MCB8875997.1"/>
    <property type="molecule type" value="Genomic_DNA"/>
</dbReference>
<dbReference type="GO" id="GO:0005886">
    <property type="term" value="C:plasma membrane"/>
    <property type="evidence" value="ECO:0007669"/>
    <property type="project" value="TreeGrafter"/>
</dbReference>
<comment type="subcellular location">
    <subcellularLocation>
        <location evidence="1">Membrane</location>
        <topology evidence="1">Multi-pass membrane protein</topology>
    </subcellularLocation>
</comment>
<protein>
    <recommendedName>
        <fullName evidence="9">Major facilitator superfamily (MFS) profile domain-containing protein</fullName>
    </recommendedName>
</protein>
<dbReference type="PANTHER" id="PTHR23508">
    <property type="entry name" value="CARBOXYLIC ACID TRANSPORTER PROTEIN HOMOLOG"/>
    <property type="match status" value="1"/>
</dbReference>
<evidence type="ECO:0000256" key="3">
    <source>
        <dbReference type="ARBA" id="ARBA00022989"/>
    </source>
</evidence>
<sequence>MRPGATACDAAPGDGDADRRRSGRHAFGSLADRFGRRPTCAFYMIGAAIMVVVYAHLSQPGTLLVGGVVLGFFVNGMIGGYGALIGKLYPTAALAS</sequence>
<evidence type="ECO:0000256" key="5">
    <source>
        <dbReference type="SAM" id="MobiDB-lite"/>
    </source>
</evidence>